<accession>A0A382QV26</accession>
<dbReference type="PROSITE" id="PS51819">
    <property type="entry name" value="VOC"/>
    <property type="match status" value="1"/>
</dbReference>
<dbReference type="FunFam" id="3.10.180.10:FF:000003">
    <property type="entry name" value="Methylmalonyl-CoA epimerase, mitochondrial"/>
    <property type="match status" value="1"/>
</dbReference>
<keyword evidence="4" id="KW-0170">Cobalt</keyword>
<evidence type="ECO:0000313" key="8">
    <source>
        <dbReference type="EMBL" id="SVC88725.1"/>
    </source>
</evidence>
<comment type="similarity">
    <text evidence="1">Belongs to the methylmalonyl-CoA epimerase family.</text>
</comment>
<dbReference type="PANTHER" id="PTHR43048:SF3">
    <property type="entry name" value="METHYLMALONYL-COA EPIMERASE, MITOCHONDRIAL"/>
    <property type="match status" value="1"/>
</dbReference>
<keyword evidence="2" id="KW-0479">Metal-binding</keyword>
<comment type="catalytic activity">
    <reaction evidence="5">
        <text>(R)-methylmalonyl-CoA = (S)-methylmalonyl-CoA</text>
        <dbReference type="Rhea" id="RHEA:20553"/>
        <dbReference type="ChEBI" id="CHEBI:57326"/>
        <dbReference type="ChEBI" id="CHEBI:57327"/>
        <dbReference type="EC" id="5.1.99.1"/>
    </reaction>
    <physiologicalReaction direction="right-to-left" evidence="5">
        <dbReference type="Rhea" id="RHEA:20555"/>
    </physiologicalReaction>
</comment>
<evidence type="ECO:0000256" key="3">
    <source>
        <dbReference type="ARBA" id="ARBA00023235"/>
    </source>
</evidence>
<evidence type="ECO:0000256" key="5">
    <source>
        <dbReference type="ARBA" id="ARBA00050406"/>
    </source>
</evidence>
<dbReference type="InterPro" id="IPR051785">
    <property type="entry name" value="MMCE/EMCE_epimerase"/>
</dbReference>
<evidence type="ECO:0000256" key="1">
    <source>
        <dbReference type="ARBA" id="ARBA00009308"/>
    </source>
</evidence>
<evidence type="ECO:0000256" key="2">
    <source>
        <dbReference type="ARBA" id="ARBA00022723"/>
    </source>
</evidence>
<proteinExistence type="inferred from homology"/>
<keyword evidence="3" id="KW-0413">Isomerase</keyword>
<sequence>MIERLNHVAIVVPDLKAASALYRDCLGANVSEIVELVDHGVSMAFVELGNSTIELLHPLDERSPVANFLKVNHTGGLHHICYEVSDIIFARDVLRKKGMRVLGNGEPKDGAHGNPVLFLHPKDFCGTLIELEQIKMD</sequence>
<name>A0A382QV26_9ZZZZ</name>
<dbReference type="GO" id="GO:0046491">
    <property type="term" value="P:L-methylmalonyl-CoA metabolic process"/>
    <property type="evidence" value="ECO:0007669"/>
    <property type="project" value="TreeGrafter"/>
</dbReference>
<protein>
    <recommendedName>
        <fullName evidence="6">methylmalonyl-CoA epimerase</fullName>
        <ecNumber evidence="6">5.1.99.1</ecNumber>
    </recommendedName>
</protein>
<dbReference type="Gene3D" id="3.10.180.10">
    <property type="entry name" value="2,3-Dihydroxybiphenyl 1,2-Dioxygenase, domain 1"/>
    <property type="match status" value="1"/>
</dbReference>
<dbReference type="PANTHER" id="PTHR43048">
    <property type="entry name" value="METHYLMALONYL-COA EPIMERASE"/>
    <property type="match status" value="1"/>
</dbReference>
<dbReference type="CDD" id="cd07249">
    <property type="entry name" value="MMCE"/>
    <property type="match status" value="1"/>
</dbReference>
<dbReference type="GO" id="GO:0004493">
    <property type="term" value="F:methylmalonyl-CoA epimerase activity"/>
    <property type="evidence" value="ECO:0007669"/>
    <property type="project" value="UniProtKB-EC"/>
</dbReference>
<reference evidence="8" key="1">
    <citation type="submission" date="2018-05" db="EMBL/GenBank/DDBJ databases">
        <authorList>
            <person name="Lanie J.A."/>
            <person name="Ng W.-L."/>
            <person name="Kazmierczak K.M."/>
            <person name="Andrzejewski T.M."/>
            <person name="Davidsen T.M."/>
            <person name="Wayne K.J."/>
            <person name="Tettelin H."/>
            <person name="Glass J.I."/>
            <person name="Rusch D."/>
            <person name="Podicherti R."/>
            <person name="Tsui H.-C.T."/>
            <person name="Winkler M.E."/>
        </authorList>
    </citation>
    <scope>NUCLEOTIDE SEQUENCE</scope>
</reference>
<dbReference type="NCBIfam" id="TIGR03081">
    <property type="entry name" value="metmalonyl_epim"/>
    <property type="match status" value="1"/>
</dbReference>
<dbReference type="SUPFAM" id="SSF54593">
    <property type="entry name" value="Glyoxalase/Bleomycin resistance protein/Dihydroxybiphenyl dioxygenase"/>
    <property type="match status" value="1"/>
</dbReference>
<organism evidence="8">
    <name type="scientific">marine metagenome</name>
    <dbReference type="NCBI Taxonomy" id="408172"/>
    <lineage>
        <taxon>unclassified sequences</taxon>
        <taxon>metagenomes</taxon>
        <taxon>ecological metagenomes</taxon>
    </lineage>
</organism>
<dbReference type="EMBL" id="UINC01116759">
    <property type="protein sequence ID" value="SVC88725.1"/>
    <property type="molecule type" value="Genomic_DNA"/>
</dbReference>
<evidence type="ECO:0000256" key="6">
    <source>
        <dbReference type="ARBA" id="ARBA00066411"/>
    </source>
</evidence>
<dbReference type="AlphaFoldDB" id="A0A382QV26"/>
<gene>
    <name evidence="8" type="ORF">METZ01_LOCUS341579</name>
</gene>
<dbReference type="InterPro" id="IPR017515">
    <property type="entry name" value="MeMalonyl-CoA_epimerase"/>
</dbReference>
<dbReference type="InterPro" id="IPR029068">
    <property type="entry name" value="Glyas_Bleomycin-R_OHBP_Dase"/>
</dbReference>
<evidence type="ECO:0000259" key="7">
    <source>
        <dbReference type="PROSITE" id="PS51819"/>
    </source>
</evidence>
<feature type="domain" description="VOC" evidence="7">
    <location>
        <begin position="4"/>
        <end position="134"/>
    </location>
</feature>
<evidence type="ECO:0000256" key="4">
    <source>
        <dbReference type="ARBA" id="ARBA00023285"/>
    </source>
</evidence>
<dbReference type="GO" id="GO:0046872">
    <property type="term" value="F:metal ion binding"/>
    <property type="evidence" value="ECO:0007669"/>
    <property type="project" value="UniProtKB-KW"/>
</dbReference>
<dbReference type="InterPro" id="IPR037523">
    <property type="entry name" value="VOC_core"/>
</dbReference>
<dbReference type="Pfam" id="PF13669">
    <property type="entry name" value="Glyoxalase_4"/>
    <property type="match status" value="1"/>
</dbReference>
<dbReference type="EC" id="5.1.99.1" evidence="6"/>